<proteinExistence type="predicted"/>
<keyword evidence="2" id="KW-0732">Signal</keyword>
<protein>
    <recommendedName>
        <fullName evidence="5">Peptidase S74 domain-containing protein</fullName>
    </recommendedName>
</protein>
<name>A0ABR6PYL6_9FLAO</name>
<evidence type="ECO:0008006" key="5">
    <source>
        <dbReference type="Google" id="ProtNLM"/>
    </source>
</evidence>
<accession>A0ABR6PYL6</accession>
<comment type="caution">
    <text evidence="3">The sequence shown here is derived from an EMBL/GenBank/DDBJ whole genome shotgun (WGS) entry which is preliminary data.</text>
</comment>
<dbReference type="Proteomes" id="UP000587367">
    <property type="component" value="Unassembled WGS sequence"/>
</dbReference>
<evidence type="ECO:0000313" key="4">
    <source>
        <dbReference type="Proteomes" id="UP000587367"/>
    </source>
</evidence>
<reference evidence="3 4" key="1">
    <citation type="submission" date="2020-08" db="EMBL/GenBank/DDBJ databases">
        <title>Functional genomics of gut bacteria from endangered species of beetles.</title>
        <authorList>
            <person name="Carlos-Shanley C."/>
        </authorList>
    </citation>
    <scope>NUCLEOTIDE SEQUENCE [LARGE SCALE GENOMIC DNA]</scope>
    <source>
        <strain evidence="3 4">S00068</strain>
    </source>
</reference>
<dbReference type="RefSeq" id="WP_228460089.1">
    <property type="nucleotide sequence ID" value="NZ_JACHKS010000001.1"/>
</dbReference>
<dbReference type="EMBL" id="JACHKS010000001">
    <property type="protein sequence ID" value="MBB6330803.1"/>
    <property type="molecule type" value="Genomic_DNA"/>
</dbReference>
<organism evidence="3 4">
    <name type="scientific">Chryseobacterium sediminis</name>
    <dbReference type="NCBI Taxonomy" id="1679494"/>
    <lineage>
        <taxon>Bacteria</taxon>
        <taxon>Pseudomonadati</taxon>
        <taxon>Bacteroidota</taxon>
        <taxon>Flavobacteriia</taxon>
        <taxon>Flavobacteriales</taxon>
        <taxon>Weeksellaceae</taxon>
        <taxon>Chryseobacterium group</taxon>
        <taxon>Chryseobacterium</taxon>
    </lineage>
</organism>
<evidence type="ECO:0000256" key="1">
    <source>
        <dbReference type="SAM" id="Coils"/>
    </source>
</evidence>
<feature type="signal peptide" evidence="2">
    <location>
        <begin position="1"/>
        <end position="18"/>
    </location>
</feature>
<sequence length="336" mass="36653">MKKIIFIAGILTAQLSFAQQGAFSEVTIQNPSPILYLKRSTNDGGFIRGIQTQYLNGDNGWFFGDLHGSQWIVSKGDYTNPKLVINDSNGYVGIGTVTPLSKLHVAGTIMAGAGDSVTGINAFSIPYASGSMNNWGALRSSGSSYMSYGVKANGTNVGWLSSSGEGNFVKTAITLDNEGLKLLASASQQVAIDSPVSMPEIMRISSTGNALLQGKLEAKEIKVTLTPTADFVFEENYDLPNLEEVAKHIKEKKHLPEIASAKVMEKEGVNVGEFQIKLLQKIEELTLYVIKQNRQLKDQQEKVQKLEEENADLKNAVSEIKKLKEQFLTMKSDATH</sequence>
<evidence type="ECO:0000256" key="2">
    <source>
        <dbReference type="SAM" id="SignalP"/>
    </source>
</evidence>
<feature type="chain" id="PRO_5047130056" description="Peptidase S74 domain-containing protein" evidence="2">
    <location>
        <begin position="19"/>
        <end position="336"/>
    </location>
</feature>
<keyword evidence="1" id="KW-0175">Coiled coil</keyword>
<keyword evidence="4" id="KW-1185">Reference proteome</keyword>
<gene>
    <name evidence="3" type="ORF">HNP24_001753</name>
</gene>
<feature type="coiled-coil region" evidence="1">
    <location>
        <begin position="289"/>
        <end position="333"/>
    </location>
</feature>
<evidence type="ECO:0000313" key="3">
    <source>
        <dbReference type="EMBL" id="MBB6330803.1"/>
    </source>
</evidence>